<sequence>MTQFATSAPPPRPPSLISAASVFALVGPATGPFLFALFLAIAGLWNIGPASLVVGAGYFIWFLPFFYVPLAVPFGLTGIAYARAARRLARPSLLVALIAGAVVFVGCIALLYFAGWLTAVAGYELRNTDEDIYALPTAFSNLGVLTGVMAIGVVPSWWLTRDRSTRTMWI</sequence>
<evidence type="ECO:0000313" key="3">
    <source>
        <dbReference type="Proteomes" id="UP000033187"/>
    </source>
</evidence>
<dbReference type="KEGG" id="fil:BN1229_v1_3278"/>
<feature type="transmembrane region" description="Helical" evidence="1">
    <location>
        <begin position="138"/>
        <end position="159"/>
    </location>
</feature>
<protein>
    <submittedName>
        <fullName evidence="2">Uncharacterized protein</fullName>
    </submittedName>
</protein>
<evidence type="ECO:0000313" key="2">
    <source>
        <dbReference type="EMBL" id="CPR20518.1"/>
    </source>
</evidence>
<dbReference type="EMBL" id="LN829119">
    <property type="protein sequence ID" value="CPR20518.1"/>
    <property type="molecule type" value="Genomic_DNA"/>
</dbReference>
<dbReference type="RefSeq" id="WP_046479095.1">
    <property type="nucleotide sequence ID" value="NZ_LN829118.1"/>
</dbReference>
<organism evidence="2 3">
    <name type="scientific">Candidatus Filomicrobium marinum</name>
    <dbReference type="NCBI Taxonomy" id="1608628"/>
    <lineage>
        <taxon>Bacteria</taxon>
        <taxon>Pseudomonadati</taxon>
        <taxon>Pseudomonadota</taxon>
        <taxon>Alphaproteobacteria</taxon>
        <taxon>Hyphomicrobiales</taxon>
        <taxon>Hyphomicrobiaceae</taxon>
        <taxon>Filomicrobium</taxon>
    </lineage>
</organism>
<evidence type="ECO:0000256" key="1">
    <source>
        <dbReference type="SAM" id="Phobius"/>
    </source>
</evidence>
<dbReference type="AlphaFoldDB" id="A0A0D6JHS7"/>
<keyword evidence="1" id="KW-0472">Membrane</keyword>
<proteinExistence type="predicted"/>
<feature type="transmembrane region" description="Helical" evidence="1">
    <location>
        <begin position="93"/>
        <end position="118"/>
    </location>
</feature>
<feature type="transmembrane region" description="Helical" evidence="1">
    <location>
        <begin position="21"/>
        <end position="47"/>
    </location>
</feature>
<accession>A0A0D6JHS7</accession>
<name>A0A0D6JHS7_9HYPH</name>
<dbReference type="KEGG" id="fiy:BN1229_v1_2643"/>
<gene>
    <name evidence="2" type="ORF">YBN1229_v1_2643</name>
</gene>
<reference evidence="3" key="1">
    <citation type="submission" date="2015-02" db="EMBL/GenBank/DDBJ databases">
        <authorList>
            <person name="Chooi Y.-H."/>
        </authorList>
    </citation>
    <scope>NUCLEOTIDE SEQUENCE [LARGE SCALE GENOMIC DNA]</scope>
    <source>
        <strain evidence="3">strain Y</strain>
    </source>
</reference>
<keyword evidence="1" id="KW-1133">Transmembrane helix</keyword>
<feature type="transmembrane region" description="Helical" evidence="1">
    <location>
        <begin position="59"/>
        <end position="81"/>
    </location>
</feature>
<dbReference type="Proteomes" id="UP000033187">
    <property type="component" value="Chromosome 1"/>
</dbReference>
<keyword evidence="3" id="KW-1185">Reference proteome</keyword>
<keyword evidence="1" id="KW-0812">Transmembrane</keyword>